<evidence type="ECO:0000313" key="4">
    <source>
        <dbReference type="Proteomes" id="UP000705983"/>
    </source>
</evidence>
<gene>
    <name evidence="3" type="ORF">JVW63_10040</name>
</gene>
<proteinExistence type="predicted"/>
<evidence type="ECO:0000256" key="2">
    <source>
        <dbReference type="SAM" id="Phobius"/>
    </source>
</evidence>
<dbReference type="Proteomes" id="UP000705983">
    <property type="component" value="Unassembled WGS sequence"/>
</dbReference>
<keyword evidence="2" id="KW-1133">Transmembrane helix</keyword>
<reference evidence="4" key="1">
    <citation type="submission" date="2021-02" db="EMBL/GenBank/DDBJ databases">
        <title>Leucobacter sp. CX169.</title>
        <authorList>
            <person name="Cheng Y."/>
        </authorList>
    </citation>
    <scope>NUCLEOTIDE SEQUENCE [LARGE SCALE GENOMIC DNA]</scope>
    <source>
        <strain evidence="4">JY899</strain>
    </source>
</reference>
<keyword evidence="4" id="KW-1185">Reference proteome</keyword>
<feature type="region of interest" description="Disordered" evidence="1">
    <location>
        <begin position="1"/>
        <end position="62"/>
    </location>
</feature>
<protein>
    <submittedName>
        <fullName evidence="3">Uncharacterized protein</fullName>
    </submittedName>
</protein>
<feature type="compositionally biased region" description="Low complexity" evidence="1">
    <location>
        <begin position="41"/>
        <end position="58"/>
    </location>
</feature>
<organism evidence="3 4">
    <name type="scientific">Flaviflexus equikiangi</name>
    <dbReference type="NCBI Taxonomy" id="2758573"/>
    <lineage>
        <taxon>Bacteria</taxon>
        <taxon>Bacillati</taxon>
        <taxon>Actinomycetota</taxon>
        <taxon>Actinomycetes</taxon>
        <taxon>Actinomycetales</taxon>
        <taxon>Actinomycetaceae</taxon>
        <taxon>Flaviflexus</taxon>
    </lineage>
</organism>
<evidence type="ECO:0000256" key="1">
    <source>
        <dbReference type="SAM" id="MobiDB-lite"/>
    </source>
</evidence>
<dbReference type="EMBL" id="JAFFJS010000006">
    <property type="protein sequence ID" value="MBM9434034.1"/>
    <property type="molecule type" value="Genomic_DNA"/>
</dbReference>
<feature type="compositionally biased region" description="Polar residues" evidence="1">
    <location>
        <begin position="1"/>
        <end position="17"/>
    </location>
</feature>
<name>A0ABS2THA2_9ACTO</name>
<dbReference type="RefSeq" id="WP_187997098.1">
    <property type="nucleotide sequence ID" value="NZ_JACEXG010000006.1"/>
</dbReference>
<comment type="caution">
    <text evidence="3">The sequence shown here is derived from an EMBL/GenBank/DDBJ whole genome shotgun (WGS) entry which is preliminary data.</text>
</comment>
<sequence>MSDNNGAPGGTNNSQFHDQPGSFPQAYPPTGNYPPGGGYPPAGNYPPGGYPPTGDYPPGGYPPYGQPPKKGIPAFVWVILGLLVAAGVTIGVLFALGILGGDDDVETDETTEVVEPEPTVETTDASEEPTEEPTVPPTVEPTDEPTTPEVVFGYGDNAVLDALWDACAAGDYAACDDLYWASGEYSGYEEFGGTCGDIGIDGYGFCEGLQSGAMNAGDSEMLDMFVFWCENGDMLACDDLYRGSPLGSFYEEVGSSCGGSGMEAFGTCQSEEPEDYPFGPGDSLMLDAFLESCEAGNFVDCDRVWWRAQIDSDYEALAATCGGRSEGQAGSCLAQSERF</sequence>
<keyword evidence="2" id="KW-0812">Transmembrane</keyword>
<feature type="transmembrane region" description="Helical" evidence="2">
    <location>
        <begin position="74"/>
        <end position="99"/>
    </location>
</feature>
<evidence type="ECO:0000313" key="3">
    <source>
        <dbReference type="EMBL" id="MBM9434034.1"/>
    </source>
</evidence>
<feature type="region of interest" description="Disordered" evidence="1">
    <location>
        <begin position="107"/>
        <end position="144"/>
    </location>
</feature>
<keyword evidence="2" id="KW-0472">Membrane</keyword>
<accession>A0ABS2THA2</accession>